<reference evidence="13" key="1">
    <citation type="submission" date="2022-08" db="EMBL/GenBank/DDBJ databases">
        <title>Complete genome sequence of Mycoplasma molare type strain H 542.</title>
        <authorList>
            <person name="Spergser J."/>
        </authorList>
    </citation>
    <scope>NUCLEOTIDE SEQUENCE</scope>
    <source>
        <strain evidence="13">H 542</strain>
    </source>
</reference>
<dbReference type="RefSeq" id="WP_259429389.1">
    <property type="nucleotide sequence ID" value="NZ_CP103423.1"/>
</dbReference>
<dbReference type="Gene3D" id="3.40.50.620">
    <property type="entry name" value="HUPs"/>
    <property type="match status" value="1"/>
</dbReference>
<evidence type="ECO:0000256" key="5">
    <source>
        <dbReference type="ARBA" id="ARBA00022598"/>
    </source>
</evidence>
<dbReference type="InterPro" id="IPR014758">
    <property type="entry name" value="Met-tRNA_synth"/>
</dbReference>
<comment type="similarity">
    <text evidence="11">Belongs to the class-I aminoacyl-tRNA synthetase family.</text>
</comment>
<evidence type="ECO:0000256" key="11">
    <source>
        <dbReference type="RuleBase" id="RU363039"/>
    </source>
</evidence>
<organism evidence="13 14">
    <name type="scientific">Mesomycoplasma molare</name>
    <dbReference type="NCBI Taxonomy" id="171288"/>
    <lineage>
        <taxon>Bacteria</taxon>
        <taxon>Bacillati</taxon>
        <taxon>Mycoplasmatota</taxon>
        <taxon>Mycoplasmoidales</taxon>
        <taxon>Metamycoplasmataceae</taxon>
        <taxon>Mesomycoplasma</taxon>
    </lineage>
</organism>
<evidence type="ECO:0000256" key="1">
    <source>
        <dbReference type="ARBA" id="ARBA00003314"/>
    </source>
</evidence>
<dbReference type="EC" id="6.1.1.10" evidence="2"/>
<dbReference type="CDD" id="cd00814">
    <property type="entry name" value="MetRS_core"/>
    <property type="match status" value="1"/>
</dbReference>
<keyword evidence="8 11" id="KW-0648">Protein biosynthesis</keyword>
<accession>A0ABY5TUW3</accession>
<keyword evidence="6 11" id="KW-0547">Nucleotide-binding</keyword>
<protein>
    <recommendedName>
        <fullName evidence="3">Methionine--tRNA ligase</fullName>
        <ecNumber evidence="2">6.1.1.10</ecNumber>
    </recommendedName>
    <alternativeName>
        <fullName evidence="10">Methionyl-tRNA synthetase</fullName>
    </alternativeName>
</protein>
<evidence type="ECO:0000256" key="6">
    <source>
        <dbReference type="ARBA" id="ARBA00022741"/>
    </source>
</evidence>
<sequence length="512" mass="60494">MKKTFFITTPIYYPSGNLHIGHLYTTTLAWVFANYKKNRKYDVKMLTGADEHGLKIQQKAKESGMLPQQYVDMQVEKFKSLWKLAEIDYDYFSRTTNKEHKEVILNIFDSLLEKGIIYKGTYKGLYSVSAEEFLTTTQAKEKNGKYYHPISEDELIEVEEESYFFKMSLFQDWLLSYWKNNENFIFPKQIIKELENNFLDKGLEDLSITRISFDLGIKIRQNPKHVVYVWLDALFNYISALNYSLENDQDYKKYWENGQEIVHIVGKEITRFHCIYWPIMLKSLDIKLPSTILSHGLIRDSKGIKMSKSLNNVVDPIYLIETYGPEPVKYYLSTQIIMGQDANFDEEHFKLVYNSHLSNNFGNLLSRTIAMFNQTFDQPVKYKENELTDLERDIFKNILETKENYNKFMDEFKIDKAYKEVFHLSKTLNGYIDLTLPWTLKENKERLEVVLNTLFNGIYAVTCFMNSILKNKTKLAIKQLNIEEINFDLIGNWKIFDTTIPLKGKILFERIK</sequence>
<dbReference type="PANTHER" id="PTHR43326:SF1">
    <property type="entry name" value="METHIONINE--TRNA LIGASE, MITOCHONDRIAL"/>
    <property type="match status" value="1"/>
</dbReference>
<dbReference type="SUPFAM" id="SSF52374">
    <property type="entry name" value="Nucleotidylyl transferase"/>
    <property type="match status" value="1"/>
</dbReference>
<name>A0ABY5TUW3_9BACT</name>
<keyword evidence="4" id="KW-0963">Cytoplasm</keyword>
<dbReference type="InterPro" id="IPR023457">
    <property type="entry name" value="Met-tRNA_synth_2"/>
</dbReference>
<dbReference type="SUPFAM" id="SSF47323">
    <property type="entry name" value="Anticodon-binding domain of a subclass of class I aminoacyl-tRNA synthetases"/>
    <property type="match status" value="1"/>
</dbReference>
<dbReference type="PROSITE" id="PS00178">
    <property type="entry name" value="AA_TRNA_LIGASE_I"/>
    <property type="match status" value="1"/>
</dbReference>
<dbReference type="Pfam" id="PF09334">
    <property type="entry name" value="tRNA-synt_1g"/>
    <property type="match status" value="1"/>
</dbReference>
<comment type="function">
    <text evidence="1">Is required not only for elongation of protein synthesis but also for the initiation of all mRNA translation through initiator tRNA(fMet) aminoacylation.</text>
</comment>
<dbReference type="InterPro" id="IPR015413">
    <property type="entry name" value="Methionyl/Leucyl_tRNA_Synth"/>
</dbReference>
<dbReference type="EMBL" id="CP103423">
    <property type="protein sequence ID" value="UWD34442.1"/>
    <property type="molecule type" value="Genomic_DNA"/>
</dbReference>
<keyword evidence="7 11" id="KW-0067">ATP-binding</keyword>
<evidence type="ECO:0000256" key="10">
    <source>
        <dbReference type="ARBA" id="ARBA00030904"/>
    </source>
</evidence>
<feature type="domain" description="Methionyl/Leucyl tRNA synthetase" evidence="12">
    <location>
        <begin position="6"/>
        <end position="368"/>
    </location>
</feature>
<dbReference type="NCBIfam" id="TIGR00398">
    <property type="entry name" value="metG"/>
    <property type="match status" value="1"/>
</dbReference>
<evidence type="ECO:0000256" key="3">
    <source>
        <dbReference type="ARBA" id="ARBA00018753"/>
    </source>
</evidence>
<dbReference type="Proteomes" id="UP001058364">
    <property type="component" value="Chromosome"/>
</dbReference>
<keyword evidence="5 11" id="KW-0436">Ligase</keyword>
<evidence type="ECO:0000256" key="7">
    <source>
        <dbReference type="ARBA" id="ARBA00022840"/>
    </source>
</evidence>
<gene>
    <name evidence="13" type="primary">metG</name>
    <name evidence="13" type="ORF">NX772_01265</name>
</gene>
<evidence type="ECO:0000313" key="13">
    <source>
        <dbReference type="EMBL" id="UWD34442.1"/>
    </source>
</evidence>
<dbReference type="GO" id="GO:0004825">
    <property type="term" value="F:methionine-tRNA ligase activity"/>
    <property type="evidence" value="ECO:0007669"/>
    <property type="project" value="UniProtKB-EC"/>
</dbReference>
<dbReference type="InterPro" id="IPR033911">
    <property type="entry name" value="MetRS_core"/>
</dbReference>
<evidence type="ECO:0000256" key="4">
    <source>
        <dbReference type="ARBA" id="ARBA00022490"/>
    </source>
</evidence>
<evidence type="ECO:0000256" key="2">
    <source>
        <dbReference type="ARBA" id="ARBA00012838"/>
    </source>
</evidence>
<proteinExistence type="inferred from homology"/>
<evidence type="ECO:0000256" key="8">
    <source>
        <dbReference type="ARBA" id="ARBA00022917"/>
    </source>
</evidence>
<dbReference type="PANTHER" id="PTHR43326">
    <property type="entry name" value="METHIONYL-TRNA SYNTHETASE"/>
    <property type="match status" value="1"/>
</dbReference>
<evidence type="ECO:0000313" key="14">
    <source>
        <dbReference type="Proteomes" id="UP001058364"/>
    </source>
</evidence>
<dbReference type="InterPro" id="IPR001412">
    <property type="entry name" value="aa-tRNA-synth_I_CS"/>
</dbReference>
<keyword evidence="9 11" id="KW-0030">Aminoacyl-tRNA synthetase</keyword>
<dbReference type="InterPro" id="IPR014729">
    <property type="entry name" value="Rossmann-like_a/b/a_fold"/>
</dbReference>
<dbReference type="Gene3D" id="2.170.220.10">
    <property type="match status" value="1"/>
</dbReference>
<dbReference type="Gene3D" id="1.10.730.10">
    <property type="entry name" value="Isoleucyl-tRNA Synthetase, Domain 1"/>
    <property type="match status" value="1"/>
</dbReference>
<evidence type="ECO:0000256" key="9">
    <source>
        <dbReference type="ARBA" id="ARBA00023146"/>
    </source>
</evidence>
<keyword evidence="14" id="KW-1185">Reference proteome</keyword>
<evidence type="ECO:0000259" key="12">
    <source>
        <dbReference type="Pfam" id="PF09334"/>
    </source>
</evidence>
<dbReference type="InterPro" id="IPR009080">
    <property type="entry name" value="tRNAsynth_Ia_anticodon-bd"/>
</dbReference>
<dbReference type="PRINTS" id="PR01041">
    <property type="entry name" value="TRNASYNTHMET"/>
</dbReference>